<dbReference type="Pfam" id="PF12796">
    <property type="entry name" value="Ank_2"/>
    <property type="match status" value="3"/>
</dbReference>
<dbReference type="InterPro" id="IPR056884">
    <property type="entry name" value="NPHP3-like_N"/>
</dbReference>
<dbReference type="SUPFAM" id="SSF52540">
    <property type="entry name" value="P-loop containing nucleoside triphosphate hydrolases"/>
    <property type="match status" value="1"/>
</dbReference>
<keyword evidence="12" id="KW-0175">Coiled coil</keyword>
<dbReference type="InterPro" id="IPR058018">
    <property type="entry name" value="AAA_lid_TANC1/2"/>
</dbReference>
<feature type="repeat" description="ANK" evidence="10">
    <location>
        <begin position="1090"/>
        <end position="1122"/>
    </location>
</feature>
<keyword evidence="2" id="KW-0677">Repeat</keyword>
<dbReference type="InterPro" id="IPR050889">
    <property type="entry name" value="Dendritic_Spine_Reg/Scaffold"/>
</dbReference>
<name>A0A9Q0RVT1_9DIPT</name>
<feature type="region of interest" description="Disordered" evidence="13">
    <location>
        <begin position="162"/>
        <end position="241"/>
    </location>
</feature>
<dbReference type="InterPro" id="IPR002110">
    <property type="entry name" value="Ankyrin_rpt"/>
</dbReference>
<dbReference type="Proteomes" id="UP001151699">
    <property type="component" value="Chromosome C"/>
</dbReference>
<dbReference type="SUPFAM" id="SSF48403">
    <property type="entry name" value="Ankyrin repeat"/>
    <property type="match status" value="1"/>
</dbReference>
<sequence length="1406" mass="155781">MSFKVFSDLQAIRKLLETETGGLMCPSCQMPFDKGKKRKLIDNCGHERCYSCLFKNEECPVCIRQDLEDKREILSCNTRKLQDYDTSIGGSTTTISPLGSPQPPYRSSVKSNGYFSNYMQSRHELTSPEPESTSVTQNQRKIFHTKSQSGGLADITVHSCATPPQHRRRLFNPKSLRSPFGQRRPTNKTSFTENSSTLSGISSLNTSTHSDSVVTRRIRSKLSSNDTKSQHRLSLGSTSANVRSAPAQSCSSLASANTSPVSTLTGSSEADVSRVLQESNVYNNIGCDSIGSLMSVSISGNSNGSSSPLSRRHSVTTAQQGHIEDLAIFKNRKSLVRRSARSAQIKESLDPKIFTQYRPPQLTLKPLFFEVPLQEPDPLFIGRHWLLREISNAVSTTESAGILINGHLGTGKTALILQLVEYSCFGRRHNNFPQENDGIIRQVNVAQDRIRSLASQVVAYHFCQADNNSTCLVPDFIHSLAAQLCQAPQLSNYRDYILGEPNLQNILSVKECVANPERAMKMGILEPLVTLKRTGKISAKNCIILIDALCEAEYHRPDHGDTIASFLAKMTEYFPSWLRIIATIRTEMLEFVKGLPYTKMTLDSWSSNESLQKDILDYITFRMHHSAIIQKNTNAGRESGHPKFAQHLLGLCRGSFLFAKLSLDLIEGGYLVIKSSSYKVLPVSLAQIFLLHFNLKFPTTTAYDKVFNIINVCLAALYPLTMSEIFHSVNALQASDPMDWNEFVFRFKQLSGFLIKRIDNTYMFFHPSFREWLIRRDEGESTKFLCDLRMGHAGLAFKLSRIQAPLDAEQALELGHHILKAHIYRNAPNHQSPRDLQSYWITSVTNCISSALCTLRNVYSPNVKVSRLLLLAGASPDFVTNFLGKAPILCIAAHEGNVSMVKLLLEFGADVELANSQGCTPLILAASNGHCDVVRQLVAAGCSLGHTDTANRCALVHAARMNKITVVKYLIACDWLQRPNSNDVTLAEASQQALIAAASQGNTSIIEDLLDMDDLLINATDSLTGETALSSSSKSGHTETAAALISRGALVDGKNKKGLTPLLLAVKDGHWAVTERLLQNRADAEQVDSSGKTALIIAAEEGHVGIIDLLVNRGASLLAQDRDGLTALSWSCLRGRLQAAKCLAERNADIQHVDNTGRTPLDLAAYQGSAALVQMLLDKGVKIEHVDMNGMRPLDRAIACRNIQVVQVFLKRGAKLGPATWAMAAGKPEILLLLLNKLLEDGNILYRKNRLQDAAHRYQYALRKIPNHTIFAEHSSTFLQLKVNFLLNHSRCKRKMKEFTEATDLASLAIELRPDNYEGYYARAKAFMDLNNVEEALNDAREAINKSINTSVDIQQILLRLEQELYQRSITSNGQLIAQSTDTTTDLLFKTADITFYDKIVKPLSL</sequence>
<feature type="domain" description="RING-type" evidence="14">
    <location>
        <begin position="25"/>
        <end position="62"/>
    </location>
</feature>
<dbReference type="GO" id="GO:0008270">
    <property type="term" value="F:zinc ion binding"/>
    <property type="evidence" value="ECO:0007669"/>
    <property type="project" value="UniProtKB-KW"/>
</dbReference>
<dbReference type="Pfam" id="PF24883">
    <property type="entry name" value="NPHP3_N"/>
    <property type="match status" value="1"/>
</dbReference>
<dbReference type="PANTHER" id="PTHR24166">
    <property type="entry name" value="ROLLING PEBBLES, ISOFORM B"/>
    <property type="match status" value="1"/>
</dbReference>
<evidence type="ECO:0000259" key="14">
    <source>
        <dbReference type="PROSITE" id="PS50089"/>
    </source>
</evidence>
<protein>
    <submittedName>
        <fullName evidence="15">Protein TANC2</fullName>
    </submittedName>
</protein>
<evidence type="ECO:0000256" key="3">
    <source>
        <dbReference type="ARBA" id="ARBA00022771"/>
    </source>
</evidence>
<organism evidence="15 16">
    <name type="scientific">Pseudolycoriella hygida</name>
    <dbReference type="NCBI Taxonomy" id="35572"/>
    <lineage>
        <taxon>Eukaryota</taxon>
        <taxon>Metazoa</taxon>
        <taxon>Ecdysozoa</taxon>
        <taxon>Arthropoda</taxon>
        <taxon>Hexapoda</taxon>
        <taxon>Insecta</taxon>
        <taxon>Pterygota</taxon>
        <taxon>Neoptera</taxon>
        <taxon>Endopterygota</taxon>
        <taxon>Diptera</taxon>
        <taxon>Nematocera</taxon>
        <taxon>Sciaroidea</taxon>
        <taxon>Sciaridae</taxon>
        <taxon>Pseudolycoriella</taxon>
    </lineage>
</organism>
<evidence type="ECO:0000256" key="4">
    <source>
        <dbReference type="ARBA" id="ARBA00022803"/>
    </source>
</evidence>
<dbReference type="InterPro" id="IPR011990">
    <property type="entry name" value="TPR-like_helical_dom_sf"/>
</dbReference>
<dbReference type="GO" id="GO:0098794">
    <property type="term" value="C:postsynapse"/>
    <property type="evidence" value="ECO:0007669"/>
    <property type="project" value="UniProtKB-SubCell"/>
</dbReference>
<evidence type="ECO:0000256" key="7">
    <source>
        <dbReference type="ARBA" id="ARBA00023043"/>
    </source>
</evidence>
<evidence type="ECO:0000256" key="5">
    <source>
        <dbReference type="ARBA" id="ARBA00022833"/>
    </source>
</evidence>
<keyword evidence="7 10" id="KW-0040">ANK repeat</keyword>
<feature type="repeat" description="ANK" evidence="10">
    <location>
        <begin position="1156"/>
        <end position="1188"/>
    </location>
</feature>
<keyword evidence="3 11" id="KW-0863">Zinc-finger</keyword>
<dbReference type="InterPro" id="IPR019734">
    <property type="entry name" value="TPR_rpt"/>
</dbReference>
<evidence type="ECO:0000256" key="8">
    <source>
        <dbReference type="ARBA" id="ARBA00034110"/>
    </source>
</evidence>
<feature type="repeat" description="ANK" evidence="10">
    <location>
        <begin position="1024"/>
        <end position="1056"/>
    </location>
</feature>
<dbReference type="PANTHER" id="PTHR24166:SF55">
    <property type="entry name" value="ROLLING PEBBLES, ISOFORM B"/>
    <property type="match status" value="1"/>
</dbReference>
<evidence type="ECO:0000313" key="15">
    <source>
        <dbReference type="EMBL" id="KAJ6636025.1"/>
    </source>
</evidence>
<evidence type="ECO:0000256" key="13">
    <source>
        <dbReference type="SAM" id="MobiDB-lite"/>
    </source>
</evidence>
<evidence type="ECO:0000256" key="6">
    <source>
        <dbReference type="ARBA" id="ARBA00023018"/>
    </source>
</evidence>
<dbReference type="Gene3D" id="1.25.40.20">
    <property type="entry name" value="Ankyrin repeat-containing domain"/>
    <property type="match status" value="3"/>
</dbReference>
<keyword evidence="4" id="KW-0802">TPR repeat</keyword>
<gene>
    <name evidence="15" type="primary">TANC2</name>
    <name evidence="15" type="ORF">Bhyg_14612</name>
</gene>
<dbReference type="InterPro" id="IPR001841">
    <property type="entry name" value="Znf_RING"/>
</dbReference>
<dbReference type="InterPro" id="IPR036770">
    <property type="entry name" value="Ankyrin_rpt-contain_sf"/>
</dbReference>
<dbReference type="PROSITE" id="PS50089">
    <property type="entry name" value="ZF_RING_2"/>
    <property type="match status" value="1"/>
</dbReference>
<comment type="similarity">
    <text evidence="9">Belongs to the TANC family.</text>
</comment>
<dbReference type="InterPro" id="IPR027417">
    <property type="entry name" value="P-loop_NTPase"/>
</dbReference>
<accession>A0A9Q0RVT1</accession>
<dbReference type="OrthoDB" id="5958958at2759"/>
<reference evidence="15" key="1">
    <citation type="submission" date="2022-07" db="EMBL/GenBank/DDBJ databases">
        <authorList>
            <person name="Trinca V."/>
            <person name="Uliana J.V.C."/>
            <person name="Torres T.T."/>
            <person name="Ward R.J."/>
            <person name="Monesi N."/>
        </authorList>
    </citation>
    <scope>NUCLEOTIDE SEQUENCE</scope>
    <source>
        <strain evidence="15">HSMRA1968</strain>
        <tissue evidence="15">Whole embryos</tissue>
    </source>
</reference>
<keyword evidence="1" id="KW-0597">Phosphoprotein</keyword>
<keyword evidence="16" id="KW-1185">Reference proteome</keyword>
<keyword evidence="5" id="KW-0862">Zinc</keyword>
<comment type="caution">
    <text evidence="15">The sequence shown here is derived from an EMBL/GenBank/DDBJ whole genome shotgun (WGS) entry which is preliminary data.</text>
</comment>
<feature type="repeat" description="ANK" evidence="10">
    <location>
        <begin position="889"/>
        <end position="916"/>
    </location>
</feature>
<dbReference type="SUPFAM" id="SSF48452">
    <property type="entry name" value="TPR-like"/>
    <property type="match status" value="1"/>
</dbReference>
<feature type="compositionally biased region" description="Polar residues" evidence="13">
    <location>
        <begin position="187"/>
        <end position="213"/>
    </location>
</feature>
<dbReference type="PROSITE" id="PS50088">
    <property type="entry name" value="ANK_REPEAT"/>
    <property type="match status" value="7"/>
</dbReference>
<evidence type="ECO:0000256" key="9">
    <source>
        <dbReference type="ARBA" id="ARBA00038259"/>
    </source>
</evidence>
<evidence type="ECO:0000256" key="11">
    <source>
        <dbReference type="PROSITE-ProRule" id="PRU00175"/>
    </source>
</evidence>
<dbReference type="SMART" id="SM00248">
    <property type="entry name" value="ANK"/>
    <property type="match status" value="10"/>
</dbReference>
<feature type="repeat" description="ANK" evidence="10">
    <location>
        <begin position="917"/>
        <end position="949"/>
    </location>
</feature>
<evidence type="ECO:0000256" key="10">
    <source>
        <dbReference type="PROSITE-ProRule" id="PRU00023"/>
    </source>
</evidence>
<dbReference type="Gene3D" id="1.25.40.10">
    <property type="entry name" value="Tetratricopeptide repeat domain"/>
    <property type="match status" value="1"/>
</dbReference>
<evidence type="ECO:0000256" key="2">
    <source>
        <dbReference type="ARBA" id="ARBA00022737"/>
    </source>
</evidence>
<dbReference type="PROSITE" id="PS50297">
    <property type="entry name" value="ANK_REP_REGION"/>
    <property type="match status" value="5"/>
</dbReference>
<dbReference type="Pfam" id="PF25520">
    <property type="entry name" value="AAA_lid_TANC1"/>
    <property type="match status" value="1"/>
</dbReference>
<feature type="coiled-coil region" evidence="12">
    <location>
        <begin position="1323"/>
        <end position="1350"/>
    </location>
</feature>
<comment type="subcellular location">
    <subcellularLocation>
        <location evidence="8">Postsynapse</location>
    </subcellularLocation>
</comment>
<evidence type="ECO:0000256" key="12">
    <source>
        <dbReference type="SAM" id="Coils"/>
    </source>
</evidence>
<evidence type="ECO:0000313" key="16">
    <source>
        <dbReference type="Proteomes" id="UP001151699"/>
    </source>
</evidence>
<dbReference type="Pfam" id="PF25521">
    <property type="entry name" value="WHD_TANC1"/>
    <property type="match status" value="1"/>
</dbReference>
<evidence type="ECO:0000256" key="1">
    <source>
        <dbReference type="ARBA" id="ARBA00022553"/>
    </source>
</evidence>
<feature type="repeat" description="ANK" evidence="10">
    <location>
        <begin position="1057"/>
        <end position="1089"/>
    </location>
</feature>
<keyword evidence="6" id="KW-0770">Synapse</keyword>
<dbReference type="SUPFAM" id="SSF57850">
    <property type="entry name" value="RING/U-box"/>
    <property type="match status" value="1"/>
</dbReference>
<dbReference type="InterPro" id="IPR058056">
    <property type="entry name" value="WH_TANC1/2"/>
</dbReference>
<keyword evidence="3 11" id="KW-0479">Metal-binding</keyword>
<feature type="repeat" description="ANK" evidence="10">
    <location>
        <begin position="1123"/>
        <end position="1155"/>
    </location>
</feature>
<dbReference type="SMART" id="SM00028">
    <property type="entry name" value="TPR"/>
    <property type="match status" value="3"/>
</dbReference>
<proteinExistence type="inferred from homology"/>
<dbReference type="EMBL" id="WJQU01000004">
    <property type="protein sequence ID" value="KAJ6636025.1"/>
    <property type="molecule type" value="Genomic_DNA"/>
</dbReference>